<evidence type="ECO:0000313" key="3">
    <source>
        <dbReference type="EMBL" id="XDI35430.1"/>
    </source>
</evidence>
<dbReference type="PANTHER" id="PTHR15822:SF23">
    <property type="entry name" value="ENDONUCLEASE_EXONUCLEASE_PHOSPHATASE FAMILY PROTEIN"/>
    <property type="match status" value="1"/>
</dbReference>
<dbReference type="PANTHER" id="PTHR15822">
    <property type="entry name" value="TRAF AND TNF RECEPTOR-ASSOCIATED PROTEIN"/>
    <property type="match status" value="1"/>
</dbReference>
<organism evidence="3">
    <name type="scientific">Alkalihalophilus sp. As8PL</name>
    <dbReference type="NCBI Taxonomy" id="3237103"/>
    <lineage>
        <taxon>Bacteria</taxon>
        <taxon>Bacillati</taxon>
        <taxon>Bacillota</taxon>
        <taxon>Bacilli</taxon>
        <taxon>Bacillales</taxon>
        <taxon>Bacillaceae</taxon>
        <taxon>Alkalihalophilus</taxon>
    </lineage>
</organism>
<sequence>MKLLTLNVHAWQEDQQDAKINELAQAIYEEQYDVIALQEVSQHRDAELIDGDVKADNYGYVLLERLTSLGGDHYKMVWAPSHYGYEVYEEGLALLTRHPIVDSSHFYVTKSKEMTNWKARTIVHAKIDVNGIISHFYSCHLGWWEDTEEPAREQMEKLLSHLPSNERVYLMGDFNNHADLRGEGYDFLSQNGFLDTYQLAQEKDSGVTVEGKIAGWDQNKQDLRIDLILTNQPTVVSKSNVVFNGKNRAIVSDHYGVEVTVSPKSE</sequence>
<dbReference type="InterPro" id="IPR036691">
    <property type="entry name" value="Endo/exonu/phosph_ase_sf"/>
</dbReference>
<name>A0AB39BPJ1_9BACI</name>
<dbReference type="Gene3D" id="3.60.10.10">
    <property type="entry name" value="Endonuclease/exonuclease/phosphatase"/>
    <property type="match status" value="1"/>
</dbReference>
<dbReference type="RefSeq" id="WP_368503003.1">
    <property type="nucleotide sequence ID" value="NZ_CP162551.1"/>
</dbReference>
<evidence type="ECO:0000259" key="2">
    <source>
        <dbReference type="Pfam" id="PF03372"/>
    </source>
</evidence>
<gene>
    <name evidence="3" type="ORF">AB3N04_11950</name>
</gene>
<keyword evidence="1" id="KW-0378">Hydrolase</keyword>
<dbReference type="InterPro" id="IPR005135">
    <property type="entry name" value="Endo/exonuclease/phosphatase"/>
</dbReference>
<proteinExistence type="predicted"/>
<reference evidence="3" key="1">
    <citation type="submission" date="2024-07" db="EMBL/GenBank/DDBJ databases">
        <title>Identification and characteristics of an arsenic-resistant bacterial isolate, which belongs to a novel species.</title>
        <authorList>
            <person name="Juszczyk A."/>
            <person name="Kowalczyk A."/>
            <person name="Was K."/>
            <person name="Kosowicz W."/>
            <person name="Budzyn A."/>
            <person name="Latowski D."/>
        </authorList>
    </citation>
    <scope>NUCLEOTIDE SEQUENCE</scope>
    <source>
        <strain evidence="3">As8PL</strain>
    </source>
</reference>
<dbReference type="GO" id="GO:0016787">
    <property type="term" value="F:hydrolase activity"/>
    <property type="evidence" value="ECO:0007669"/>
    <property type="project" value="UniProtKB-KW"/>
</dbReference>
<keyword evidence="3" id="KW-0540">Nuclease</keyword>
<protein>
    <submittedName>
        <fullName evidence="3">Endonuclease/exonuclease/phosphatase family protein</fullName>
    </submittedName>
</protein>
<dbReference type="InterPro" id="IPR051547">
    <property type="entry name" value="TDP2-like"/>
</dbReference>
<accession>A0AB39BPJ1</accession>
<dbReference type="Pfam" id="PF03372">
    <property type="entry name" value="Exo_endo_phos"/>
    <property type="match status" value="1"/>
</dbReference>
<dbReference type="EMBL" id="CP162551">
    <property type="protein sequence ID" value="XDI35430.1"/>
    <property type="molecule type" value="Genomic_DNA"/>
</dbReference>
<dbReference type="SUPFAM" id="SSF56219">
    <property type="entry name" value="DNase I-like"/>
    <property type="match status" value="1"/>
</dbReference>
<dbReference type="GO" id="GO:0004519">
    <property type="term" value="F:endonuclease activity"/>
    <property type="evidence" value="ECO:0007669"/>
    <property type="project" value="UniProtKB-KW"/>
</dbReference>
<feature type="domain" description="Endonuclease/exonuclease/phosphatase" evidence="2">
    <location>
        <begin position="17"/>
        <end position="254"/>
    </location>
</feature>
<dbReference type="AlphaFoldDB" id="A0AB39BPJ1"/>
<evidence type="ECO:0000256" key="1">
    <source>
        <dbReference type="ARBA" id="ARBA00022801"/>
    </source>
</evidence>
<keyword evidence="3" id="KW-0255">Endonuclease</keyword>
<dbReference type="CDD" id="cd09079">
    <property type="entry name" value="RgfB-like"/>
    <property type="match status" value="1"/>
</dbReference>